<keyword evidence="2" id="KW-1185">Reference proteome</keyword>
<sequence length="161" mass="17994">MATGLAPEGLHVQDYLHTGAQPVDINSMGEDEANCCVALICAFSIGGPFNIRRRAATDMIYNQLTVLAEDESINSRYGATSNGAWVNTCRLFAEELYRIGSGEGEYAGEEWQAVRDVVTRGYSWRTWGMPWPRHLWVPVAPEYEQTARLARERTDAGAQRH</sequence>
<dbReference type="AlphaFoldDB" id="C5K7F9"/>
<dbReference type="EMBL" id="GG671079">
    <property type="protein sequence ID" value="EER19494.1"/>
    <property type="molecule type" value="Genomic_DNA"/>
</dbReference>
<evidence type="ECO:0000313" key="1">
    <source>
        <dbReference type="EMBL" id="EER19494.1"/>
    </source>
</evidence>
<reference evidence="1 2" key="1">
    <citation type="submission" date="2008-07" db="EMBL/GenBank/DDBJ databases">
        <authorList>
            <person name="El-Sayed N."/>
            <person name="Caler E."/>
            <person name="Inman J."/>
            <person name="Amedeo P."/>
            <person name="Hass B."/>
            <person name="Wortman J."/>
        </authorList>
    </citation>
    <scope>NUCLEOTIDE SEQUENCE [LARGE SCALE GENOMIC DNA]</scope>
    <source>
        <strain evidence="2">ATCC 50983 / TXsc</strain>
    </source>
</reference>
<accession>C5K7F9</accession>
<dbReference type="InParanoid" id="C5K7F9"/>
<dbReference type="Proteomes" id="UP000007800">
    <property type="component" value="Unassembled WGS sequence"/>
</dbReference>
<dbReference type="RefSeq" id="XP_002787698.1">
    <property type="nucleotide sequence ID" value="XM_002787652.1"/>
</dbReference>
<organism evidence="2">
    <name type="scientific">Perkinsus marinus (strain ATCC 50983 / TXsc)</name>
    <dbReference type="NCBI Taxonomy" id="423536"/>
    <lineage>
        <taxon>Eukaryota</taxon>
        <taxon>Sar</taxon>
        <taxon>Alveolata</taxon>
        <taxon>Perkinsozoa</taxon>
        <taxon>Perkinsea</taxon>
        <taxon>Perkinsida</taxon>
        <taxon>Perkinsidae</taxon>
        <taxon>Perkinsus</taxon>
    </lineage>
</organism>
<dbReference type="GeneID" id="9039755"/>
<name>C5K7F9_PERM5</name>
<evidence type="ECO:0000313" key="2">
    <source>
        <dbReference type="Proteomes" id="UP000007800"/>
    </source>
</evidence>
<protein>
    <submittedName>
        <fullName evidence="1">Uncharacterized protein</fullName>
    </submittedName>
</protein>
<proteinExistence type="predicted"/>
<gene>
    <name evidence="1" type="ORF">Pmar_PMAR012475</name>
</gene>